<dbReference type="PRINTS" id="PR01438">
    <property type="entry name" value="UNVRSLSTRESS"/>
</dbReference>
<dbReference type="AlphaFoldDB" id="A0A0M2R7L8"/>
<proteinExistence type="inferred from homology"/>
<name>A0A0M2R7L8_9PROT</name>
<dbReference type="PANTHER" id="PTHR46268:SF6">
    <property type="entry name" value="UNIVERSAL STRESS PROTEIN UP12"/>
    <property type="match status" value="1"/>
</dbReference>
<dbReference type="Pfam" id="PF00582">
    <property type="entry name" value="Usp"/>
    <property type="match status" value="1"/>
</dbReference>
<keyword evidence="4" id="KW-1185">Reference proteome</keyword>
<dbReference type="Gene3D" id="3.40.50.620">
    <property type="entry name" value="HUPs"/>
    <property type="match status" value="1"/>
</dbReference>
<gene>
    <name evidence="3" type="ORF">WH95_05590</name>
</gene>
<dbReference type="InterPro" id="IPR006016">
    <property type="entry name" value="UspA"/>
</dbReference>
<dbReference type="SUPFAM" id="SSF52402">
    <property type="entry name" value="Adenine nucleotide alpha hydrolases-like"/>
    <property type="match status" value="1"/>
</dbReference>
<dbReference type="EMBL" id="LANI01000003">
    <property type="protein sequence ID" value="KKJ77897.1"/>
    <property type="molecule type" value="Genomic_DNA"/>
</dbReference>
<accession>A0A0M2R7L8</accession>
<dbReference type="RefSeq" id="WP_046504110.1">
    <property type="nucleotide sequence ID" value="NZ_CBDDLU010000013.1"/>
</dbReference>
<evidence type="ECO:0000259" key="2">
    <source>
        <dbReference type="Pfam" id="PF00582"/>
    </source>
</evidence>
<protein>
    <recommendedName>
        <fullName evidence="2">UspA domain-containing protein</fullName>
    </recommendedName>
</protein>
<dbReference type="STRING" id="1549748.WH95_05590"/>
<evidence type="ECO:0000313" key="4">
    <source>
        <dbReference type="Proteomes" id="UP000034491"/>
    </source>
</evidence>
<dbReference type="InterPro" id="IPR006015">
    <property type="entry name" value="Universal_stress_UspA"/>
</dbReference>
<feature type="domain" description="UspA" evidence="2">
    <location>
        <begin position="1"/>
        <end position="148"/>
    </location>
</feature>
<reference evidence="3 4" key="1">
    <citation type="submission" date="2015-03" db="EMBL/GenBank/DDBJ databases">
        <title>Genome sequence of Kiloniella sp. P1-1, isolated from the gut microflora of Pacific white shrimp, Penaeus vannamei.</title>
        <authorList>
            <person name="Shao Z."/>
            <person name="Wang L."/>
            <person name="Li X."/>
        </authorList>
    </citation>
    <scope>NUCLEOTIDE SEQUENCE [LARGE SCALE GENOMIC DNA]</scope>
    <source>
        <strain evidence="3 4">P1-1</strain>
    </source>
</reference>
<comment type="similarity">
    <text evidence="1">Belongs to the universal stress protein A family.</text>
</comment>
<dbReference type="PANTHER" id="PTHR46268">
    <property type="entry name" value="STRESS RESPONSE PROTEIN NHAX"/>
    <property type="match status" value="1"/>
</dbReference>
<dbReference type="InterPro" id="IPR014729">
    <property type="entry name" value="Rossmann-like_a/b/a_fold"/>
</dbReference>
<evidence type="ECO:0000313" key="3">
    <source>
        <dbReference type="EMBL" id="KKJ77897.1"/>
    </source>
</evidence>
<comment type="caution">
    <text evidence="3">The sequence shown here is derived from an EMBL/GenBank/DDBJ whole genome shotgun (WGS) entry which is preliminary data.</text>
</comment>
<dbReference type="OrthoDB" id="5564966at2"/>
<sequence length="148" mass="16073">MFNKILCAVDGSEHSMRAVEKAAALALKFEGELIFLTVAKAVKMNEGLRRFMEVEHVSGQDAQYVLDSFSQEVLNEAKEIAKKVGVENIKTEVKVGPPARSIVEFADKNKVDAIVMGSRGHGDLESLLLGSVSHKVASLSKVTCVTVR</sequence>
<evidence type="ECO:0000256" key="1">
    <source>
        <dbReference type="ARBA" id="ARBA00008791"/>
    </source>
</evidence>
<dbReference type="Proteomes" id="UP000034491">
    <property type="component" value="Unassembled WGS sequence"/>
</dbReference>
<organism evidence="3 4">
    <name type="scientific">Kiloniella litopenaei</name>
    <dbReference type="NCBI Taxonomy" id="1549748"/>
    <lineage>
        <taxon>Bacteria</taxon>
        <taxon>Pseudomonadati</taxon>
        <taxon>Pseudomonadota</taxon>
        <taxon>Alphaproteobacteria</taxon>
        <taxon>Rhodospirillales</taxon>
        <taxon>Kiloniellaceae</taxon>
        <taxon>Kiloniella</taxon>
    </lineage>
</organism>
<dbReference type="CDD" id="cd00293">
    <property type="entry name" value="USP-like"/>
    <property type="match status" value="1"/>
</dbReference>